<feature type="domain" description="Penicillin-binding protein transpeptidase" evidence="5">
    <location>
        <begin position="342"/>
        <end position="651"/>
    </location>
</feature>
<feature type="compositionally biased region" description="Low complexity" evidence="4">
    <location>
        <begin position="60"/>
        <end position="76"/>
    </location>
</feature>
<dbReference type="Gene3D" id="3.30.450.330">
    <property type="match status" value="1"/>
</dbReference>
<feature type="compositionally biased region" description="Basic and acidic residues" evidence="4">
    <location>
        <begin position="16"/>
        <end position="59"/>
    </location>
</feature>
<evidence type="ECO:0000313" key="7">
    <source>
        <dbReference type="EMBL" id="GAA3561712.1"/>
    </source>
</evidence>
<accession>A0ABP6X677</accession>
<evidence type="ECO:0000313" key="8">
    <source>
        <dbReference type="Proteomes" id="UP001500767"/>
    </source>
</evidence>
<organism evidence="7 8">
    <name type="scientific">Microlunatus spumicola</name>
    <dbReference type="NCBI Taxonomy" id="81499"/>
    <lineage>
        <taxon>Bacteria</taxon>
        <taxon>Bacillati</taxon>
        <taxon>Actinomycetota</taxon>
        <taxon>Actinomycetes</taxon>
        <taxon>Propionibacteriales</taxon>
        <taxon>Propionibacteriaceae</taxon>
        <taxon>Microlunatus</taxon>
    </lineage>
</organism>
<dbReference type="Proteomes" id="UP001500767">
    <property type="component" value="Unassembled WGS sequence"/>
</dbReference>
<dbReference type="InterPro" id="IPR050515">
    <property type="entry name" value="Beta-lactam/transpept"/>
</dbReference>
<dbReference type="Gene3D" id="3.40.710.10">
    <property type="entry name" value="DD-peptidase/beta-lactamase superfamily"/>
    <property type="match status" value="1"/>
</dbReference>
<dbReference type="EMBL" id="BAAAYR010000001">
    <property type="protein sequence ID" value="GAA3561712.1"/>
    <property type="molecule type" value="Genomic_DNA"/>
</dbReference>
<evidence type="ECO:0000256" key="1">
    <source>
        <dbReference type="ARBA" id="ARBA00004370"/>
    </source>
</evidence>
<dbReference type="RefSeq" id="WP_204911408.1">
    <property type="nucleotide sequence ID" value="NZ_BAAAYR010000001.1"/>
</dbReference>
<dbReference type="InterPro" id="IPR005311">
    <property type="entry name" value="PBP_dimer"/>
</dbReference>
<evidence type="ECO:0000259" key="5">
    <source>
        <dbReference type="Pfam" id="PF00905"/>
    </source>
</evidence>
<protein>
    <submittedName>
        <fullName evidence="7">Cell division protein FtsI</fullName>
    </submittedName>
</protein>
<keyword evidence="3" id="KW-0472">Membrane</keyword>
<reference evidence="8" key="1">
    <citation type="journal article" date="2019" name="Int. J. Syst. Evol. Microbiol.">
        <title>The Global Catalogue of Microorganisms (GCM) 10K type strain sequencing project: providing services to taxonomists for standard genome sequencing and annotation.</title>
        <authorList>
            <consortium name="The Broad Institute Genomics Platform"/>
            <consortium name="The Broad Institute Genome Sequencing Center for Infectious Disease"/>
            <person name="Wu L."/>
            <person name="Ma J."/>
        </authorList>
    </citation>
    <scope>NUCLEOTIDE SEQUENCE [LARGE SCALE GENOMIC DNA]</scope>
    <source>
        <strain evidence="8">JCM 16540</strain>
    </source>
</reference>
<comment type="caution">
    <text evidence="7">The sequence shown here is derived from an EMBL/GenBank/DDBJ whole genome shotgun (WGS) entry which is preliminary data.</text>
</comment>
<evidence type="ECO:0000259" key="6">
    <source>
        <dbReference type="Pfam" id="PF03717"/>
    </source>
</evidence>
<dbReference type="InterPro" id="IPR012338">
    <property type="entry name" value="Beta-lactam/transpept-like"/>
</dbReference>
<keyword evidence="7" id="KW-0132">Cell division</keyword>
<keyword evidence="8" id="KW-1185">Reference proteome</keyword>
<dbReference type="Pfam" id="PF03717">
    <property type="entry name" value="PBP_dimer"/>
    <property type="match status" value="1"/>
</dbReference>
<evidence type="ECO:0000256" key="4">
    <source>
        <dbReference type="SAM" id="MobiDB-lite"/>
    </source>
</evidence>
<sequence length="673" mass="72168">MPQRRPHPAAGGRLGPEGRDRSDATRRRTPDGGEAHRRGERILRDGSRERARPRPEPAVRRPASSTSSTSARTSAPRPKPVVRRPPPRTPITAIRVPLGSSSRRLHVVLVIMAMGLSLCAGRLLQLQGFDSARYTADSIDALTRTLPLLPSRGEITDRNGTVLAATQPAVAVTADPTLVGAKAPEVAGILAPYLQMTPEQLVPLLTTPNTHFVYLKKQVPALTYTQLAADLSKAGIYGIFREADPVRTYPNGSVGSSVVGFVGADGKGLGGLELSMNKELSGKVGQETYESAPNGSKIPLGDSEVTPAQNGLNLRLSIDSELQWMVQERLAKQVVRTKSDYGTAIVMNVKTGEVLAMANAPTYDSSNPSASPTEARGNTAVSAPYEPGSVEKVLTAAALIDSGTATPDTRVSVPYRLKSGPLSIKDAFTHESDPLRLRLRGIIAQSSNIGTAMLARQMDRKQLHDYYVRFGLGKPTGVQLPGESAGIIPPADMSDIQRDQAAFGQAISVTAVQEAAAISGIVNGGVYNPPTVISQATDSAGNTVDLDKREPRRIISAKSSAQVRDLMQAVMDSENGQNNLKLDAYTSGGKTGTAQRADPELHRYKGYVTSFVGFAPLDDPEILTYVVMNNPRGKFDTGTSTANPVWRDVMKYVLPRYSVVPDARETKPKRTTW</sequence>
<keyword evidence="7" id="KW-0131">Cell cycle</keyword>
<dbReference type="Pfam" id="PF00905">
    <property type="entry name" value="Transpeptidase"/>
    <property type="match status" value="1"/>
</dbReference>
<proteinExistence type="inferred from homology"/>
<dbReference type="SUPFAM" id="SSF56601">
    <property type="entry name" value="beta-lactamase/transpeptidase-like"/>
    <property type="match status" value="1"/>
</dbReference>
<dbReference type="PANTHER" id="PTHR30627:SF1">
    <property type="entry name" value="PEPTIDOGLYCAN D,D-TRANSPEPTIDASE FTSI"/>
    <property type="match status" value="1"/>
</dbReference>
<name>A0ABP6X677_9ACTN</name>
<dbReference type="InterPro" id="IPR001460">
    <property type="entry name" value="PCN-bd_Tpept"/>
</dbReference>
<evidence type="ECO:0000256" key="3">
    <source>
        <dbReference type="ARBA" id="ARBA00023136"/>
    </source>
</evidence>
<dbReference type="Gene3D" id="3.90.1310.10">
    <property type="entry name" value="Penicillin-binding protein 2a (Domain 2)"/>
    <property type="match status" value="1"/>
</dbReference>
<dbReference type="PANTHER" id="PTHR30627">
    <property type="entry name" value="PEPTIDOGLYCAN D,D-TRANSPEPTIDASE"/>
    <property type="match status" value="1"/>
</dbReference>
<feature type="domain" description="Penicillin-binding protein dimerisation" evidence="6">
    <location>
        <begin position="150"/>
        <end position="297"/>
    </location>
</feature>
<gene>
    <name evidence="7" type="primary">ftsI</name>
    <name evidence="7" type="ORF">GCM10022197_16680</name>
</gene>
<comment type="similarity">
    <text evidence="2">Belongs to the transpeptidase family.</text>
</comment>
<feature type="region of interest" description="Disordered" evidence="4">
    <location>
        <begin position="1"/>
        <end position="94"/>
    </location>
</feature>
<dbReference type="SUPFAM" id="SSF56519">
    <property type="entry name" value="Penicillin binding protein dimerisation domain"/>
    <property type="match status" value="1"/>
</dbReference>
<dbReference type="InterPro" id="IPR036138">
    <property type="entry name" value="PBP_dimer_sf"/>
</dbReference>
<comment type="subcellular location">
    <subcellularLocation>
        <location evidence="1">Membrane</location>
    </subcellularLocation>
</comment>
<evidence type="ECO:0000256" key="2">
    <source>
        <dbReference type="ARBA" id="ARBA00007171"/>
    </source>
</evidence>
<dbReference type="GO" id="GO:0051301">
    <property type="term" value="P:cell division"/>
    <property type="evidence" value="ECO:0007669"/>
    <property type="project" value="UniProtKB-KW"/>
</dbReference>